<dbReference type="AlphaFoldDB" id="A0A3N5A6E5"/>
<keyword evidence="8 11" id="KW-1133">Transmembrane helix</keyword>
<gene>
    <name evidence="13" type="ORF">EDD32_3516</name>
</gene>
<dbReference type="Pfam" id="PF01435">
    <property type="entry name" value="Peptidase_M48"/>
    <property type="match status" value="1"/>
</dbReference>
<keyword evidence="5" id="KW-0479">Metal-binding</keyword>
<evidence type="ECO:0000256" key="10">
    <source>
        <dbReference type="ARBA" id="ARBA00023136"/>
    </source>
</evidence>
<feature type="domain" description="Peptidase M48" evidence="12">
    <location>
        <begin position="101"/>
        <end position="283"/>
    </location>
</feature>
<feature type="transmembrane region" description="Helical" evidence="11">
    <location>
        <begin position="206"/>
        <end position="225"/>
    </location>
</feature>
<evidence type="ECO:0000313" key="14">
    <source>
        <dbReference type="Proteomes" id="UP000280726"/>
    </source>
</evidence>
<dbReference type="InterPro" id="IPR050083">
    <property type="entry name" value="HtpX_protease"/>
</dbReference>
<comment type="caution">
    <text evidence="13">The sequence shown here is derived from an EMBL/GenBank/DDBJ whole genome shotgun (WGS) entry which is preliminary data.</text>
</comment>
<evidence type="ECO:0000256" key="9">
    <source>
        <dbReference type="ARBA" id="ARBA00023049"/>
    </source>
</evidence>
<evidence type="ECO:0000256" key="11">
    <source>
        <dbReference type="SAM" id="Phobius"/>
    </source>
</evidence>
<dbReference type="GO" id="GO:0006508">
    <property type="term" value="P:proteolysis"/>
    <property type="evidence" value="ECO:0007669"/>
    <property type="project" value="UniProtKB-KW"/>
</dbReference>
<dbReference type="PANTHER" id="PTHR43221:SF2">
    <property type="entry name" value="PROTEASE HTPX HOMOLOG"/>
    <property type="match status" value="1"/>
</dbReference>
<keyword evidence="7" id="KW-0862">Zinc</keyword>
<dbReference type="RefSeq" id="WP_123919565.1">
    <property type="nucleotide sequence ID" value="NZ_RKRA01000001.1"/>
</dbReference>
<evidence type="ECO:0000256" key="3">
    <source>
        <dbReference type="ARBA" id="ARBA00022670"/>
    </source>
</evidence>
<keyword evidence="2" id="KW-1003">Cell membrane</keyword>
<evidence type="ECO:0000256" key="4">
    <source>
        <dbReference type="ARBA" id="ARBA00022692"/>
    </source>
</evidence>
<dbReference type="PANTHER" id="PTHR43221">
    <property type="entry name" value="PROTEASE HTPX"/>
    <property type="match status" value="1"/>
</dbReference>
<keyword evidence="9" id="KW-0482">Metalloprotease</keyword>
<feature type="transmembrane region" description="Helical" evidence="11">
    <location>
        <begin position="578"/>
        <end position="600"/>
    </location>
</feature>
<dbReference type="EMBL" id="RKRA01000001">
    <property type="protein sequence ID" value="RPF28965.1"/>
    <property type="molecule type" value="Genomic_DNA"/>
</dbReference>
<keyword evidence="10 11" id="KW-0472">Membrane</keyword>
<feature type="transmembrane region" description="Helical" evidence="11">
    <location>
        <begin position="466"/>
        <end position="483"/>
    </location>
</feature>
<evidence type="ECO:0000256" key="1">
    <source>
        <dbReference type="ARBA" id="ARBA00001947"/>
    </source>
</evidence>
<keyword evidence="4 11" id="KW-0812">Transmembrane</keyword>
<feature type="transmembrane region" description="Helical" evidence="11">
    <location>
        <begin position="59"/>
        <end position="77"/>
    </location>
</feature>
<feature type="transmembrane region" description="Helical" evidence="11">
    <location>
        <begin position="392"/>
        <end position="411"/>
    </location>
</feature>
<dbReference type="Gene3D" id="3.30.2010.10">
    <property type="entry name" value="Metalloproteases ('zincins'), catalytic domain"/>
    <property type="match status" value="1"/>
</dbReference>
<keyword evidence="14" id="KW-1185">Reference proteome</keyword>
<evidence type="ECO:0000313" key="13">
    <source>
        <dbReference type="EMBL" id="RPF28965.1"/>
    </source>
</evidence>
<feature type="transmembrane region" description="Helical" evidence="11">
    <location>
        <begin position="172"/>
        <end position="194"/>
    </location>
</feature>
<dbReference type="OrthoDB" id="4889053at2"/>
<feature type="transmembrane region" description="Helical" evidence="11">
    <location>
        <begin position="417"/>
        <end position="435"/>
    </location>
</feature>
<dbReference type="GO" id="GO:0004222">
    <property type="term" value="F:metalloendopeptidase activity"/>
    <property type="evidence" value="ECO:0007669"/>
    <property type="project" value="InterPro"/>
</dbReference>
<evidence type="ECO:0000256" key="2">
    <source>
        <dbReference type="ARBA" id="ARBA00022475"/>
    </source>
</evidence>
<organism evidence="13 14">
    <name type="scientific">Georgenia muralis</name>
    <dbReference type="NCBI Taxonomy" id="154117"/>
    <lineage>
        <taxon>Bacteria</taxon>
        <taxon>Bacillati</taxon>
        <taxon>Actinomycetota</taxon>
        <taxon>Actinomycetes</taxon>
        <taxon>Micrococcales</taxon>
        <taxon>Bogoriellaceae</taxon>
        <taxon>Georgenia</taxon>
    </lineage>
</organism>
<dbReference type="Proteomes" id="UP000280726">
    <property type="component" value="Unassembled WGS sequence"/>
</dbReference>
<proteinExistence type="predicted"/>
<evidence type="ECO:0000256" key="5">
    <source>
        <dbReference type="ARBA" id="ARBA00022723"/>
    </source>
</evidence>
<feature type="transmembrane region" description="Helical" evidence="11">
    <location>
        <begin position="365"/>
        <end position="385"/>
    </location>
</feature>
<feature type="transmembrane region" description="Helical" evidence="11">
    <location>
        <begin position="521"/>
        <end position="539"/>
    </location>
</feature>
<feature type="transmembrane region" description="Helical" evidence="11">
    <location>
        <begin position="546"/>
        <end position="566"/>
    </location>
</feature>
<comment type="cofactor">
    <cofactor evidence="1">
        <name>Zn(2+)</name>
        <dbReference type="ChEBI" id="CHEBI:29105"/>
    </cofactor>
</comment>
<evidence type="ECO:0000259" key="12">
    <source>
        <dbReference type="Pfam" id="PF01435"/>
    </source>
</evidence>
<feature type="transmembrane region" description="Helical" evidence="11">
    <location>
        <begin position="612"/>
        <end position="633"/>
    </location>
</feature>
<reference evidence="13 14" key="1">
    <citation type="submission" date="2018-11" db="EMBL/GenBank/DDBJ databases">
        <title>Sequencing the genomes of 1000 actinobacteria strains.</title>
        <authorList>
            <person name="Klenk H.-P."/>
        </authorList>
    </citation>
    <scope>NUCLEOTIDE SEQUENCE [LARGE SCALE GENOMIC DNA]</scope>
    <source>
        <strain evidence="13 14">DSM 14418</strain>
    </source>
</reference>
<keyword evidence="3 13" id="KW-0645">Protease</keyword>
<feature type="transmembrane region" description="Helical" evidence="11">
    <location>
        <begin position="442"/>
        <end position="460"/>
    </location>
</feature>
<feature type="transmembrane region" description="Helical" evidence="11">
    <location>
        <begin position="495"/>
        <end position="515"/>
    </location>
</feature>
<sequence>MSATSVAPPGRRAPDVTPHRPATATLTAFALLTATILLAGVFVGQWLTMGEPAGTSLRWMVAVPLVVLVATAGLVAAQPGRTLRSDHLVPVPPQTPAARRYADAAVRAGISPAPELVWNPQDPRTGALALGRPGRYVVRVTPALLGAARRRPATYDAVVRHELAHVRHHDVALAYFALYCWYATVPVLAVPVVLRLAGGDRSLLPSYLVRALALASAVYLARAFLLRRREHEADLSAALWSGDPHAVAAVFGRAAALPGHRLLPPPLRRLLALHPTGPERVAYVLDPGRRGRLSPMTLLVAGFAAGAALPPLQALAAEAFAWDALTAARAARAVSFGSLGAVLGAEVWRTRGVGRPVNGPGRTSAAAAALAGGVAVGALLSLGGTGLVQGSVVDAVSAGLTGLMLGAVLVVGREVAAGPPGAVALGGAAACALAADAVTGVAELLAAGLSVVVLAFLPFVAAQSPAAWLLGVVVVVVAAGALVRDRRTGRDRLATSAVAGLVGAAAAVVAGAVGGELGFDGLLWPPVAAALAVLVLVGVRGLADGALAGAVTVVLAAPAVAVVAAVRAGGPLGGIWTLLEPAVATVTLAGLPLLAGVALLRRPGTGARRDAGRLVILTTVVALASALTAAALVPADSHVPPDVGDLETYLGEELPLLVMLRDTAAVAYEEALYFPRGGDVAADLRGRVAGLYDDAIGAADDVGAGLPLGGDAEVRRLHEAYRDVVVAERALTLAAAQAEVDPAATAQAQTAATAAAAAMARWTDLHEAAVARVGAADR</sequence>
<evidence type="ECO:0000256" key="6">
    <source>
        <dbReference type="ARBA" id="ARBA00022801"/>
    </source>
</evidence>
<accession>A0A3N5A6E5</accession>
<dbReference type="InterPro" id="IPR001915">
    <property type="entry name" value="Peptidase_M48"/>
</dbReference>
<feature type="transmembrane region" description="Helical" evidence="11">
    <location>
        <begin position="21"/>
        <end position="47"/>
    </location>
</feature>
<keyword evidence="6" id="KW-0378">Hydrolase</keyword>
<feature type="transmembrane region" description="Helical" evidence="11">
    <location>
        <begin position="298"/>
        <end position="316"/>
    </location>
</feature>
<protein>
    <submittedName>
        <fullName evidence="13">Zn-dependent protease with chaperone function</fullName>
    </submittedName>
</protein>
<dbReference type="GO" id="GO:0046872">
    <property type="term" value="F:metal ion binding"/>
    <property type="evidence" value="ECO:0007669"/>
    <property type="project" value="UniProtKB-KW"/>
</dbReference>
<name>A0A3N5A6E5_9MICO</name>
<evidence type="ECO:0000256" key="8">
    <source>
        <dbReference type="ARBA" id="ARBA00022989"/>
    </source>
</evidence>
<evidence type="ECO:0000256" key="7">
    <source>
        <dbReference type="ARBA" id="ARBA00022833"/>
    </source>
</evidence>